<comment type="caution">
    <text evidence="2">The sequence shown here is derived from an EMBL/GenBank/DDBJ whole genome shotgun (WGS) entry which is preliminary data.</text>
</comment>
<feature type="signal peptide" evidence="1">
    <location>
        <begin position="1"/>
        <end position="17"/>
    </location>
</feature>
<evidence type="ECO:0000313" key="3">
    <source>
        <dbReference type="Proteomes" id="UP000697710"/>
    </source>
</evidence>
<dbReference type="Pfam" id="PF10670">
    <property type="entry name" value="DUF4198"/>
    <property type="match status" value="1"/>
</dbReference>
<dbReference type="InterPro" id="IPR019613">
    <property type="entry name" value="DUF4198"/>
</dbReference>
<reference evidence="2" key="1">
    <citation type="submission" date="2020-04" db="EMBL/GenBank/DDBJ databases">
        <authorList>
            <person name="Zhang T."/>
        </authorList>
    </citation>
    <scope>NUCLEOTIDE SEQUENCE</scope>
    <source>
        <strain evidence="2">HKST-UBA01</strain>
    </source>
</reference>
<evidence type="ECO:0000313" key="2">
    <source>
        <dbReference type="EMBL" id="MCA9728788.1"/>
    </source>
</evidence>
<keyword evidence="1" id="KW-0732">Signal</keyword>
<name>A0A956RQ22_UNCEI</name>
<accession>A0A956RQ22</accession>
<feature type="non-terminal residue" evidence="2">
    <location>
        <position position="204"/>
    </location>
</feature>
<reference evidence="2" key="2">
    <citation type="journal article" date="2021" name="Microbiome">
        <title>Successional dynamics and alternative stable states in a saline activated sludge microbial community over 9 years.</title>
        <authorList>
            <person name="Wang Y."/>
            <person name="Ye J."/>
            <person name="Ju F."/>
            <person name="Liu L."/>
            <person name="Boyd J.A."/>
            <person name="Deng Y."/>
            <person name="Parks D.H."/>
            <person name="Jiang X."/>
            <person name="Yin X."/>
            <person name="Woodcroft B.J."/>
            <person name="Tyson G.W."/>
            <person name="Hugenholtz P."/>
            <person name="Polz M.F."/>
            <person name="Zhang T."/>
        </authorList>
    </citation>
    <scope>NUCLEOTIDE SEQUENCE</scope>
    <source>
        <strain evidence="2">HKST-UBA01</strain>
    </source>
</reference>
<sequence>MSAILILSSFCAAGANAHEYWLTPSAFSAEQASVVAIHAFVGTGFDGELLPYAHQRTLRFVARADRDIDLAAHPVNGSVDFAYLKVPDDRGVLVAYGSTFTEIELPARKFEAYLAMEGLDGPRKERAARGEADLPGRERFARCPKTWIAAPKPDLGRLEKPVGLPLEIVALADPQSESTVPVRVLYHGDPLPDALVRAWNQSAT</sequence>
<dbReference type="Proteomes" id="UP000697710">
    <property type="component" value="Unassembled WGS sequence"/>
</dbReference>
<dbReference type="EMBL" id="JAGQHR010000476">
    <property type="protein sequence ID" value="MCA9728788.1"/>
    <property type="molecule type" value="Genomic_DNA"/>
</dbReference>
<protein>
    <submittedName>
        <fullName evidence="2">DUF4198 domain-containing protein</fullName>
    </submittedName>
</protein>
<organism evidence="2 3">
    <name type="scientific">Eiseniibacteriota bacterium</name>
    <dbReference type="NCBI Taxonomy" id="2212470"/>
    <lineage>
        <taxon>Bacteria</taxon>
        <taxon>Candidatus Eiseniibacteriota</taxon>
    </lineage>
</organism>
<evidence type="ECO:0000256" key="1">
    <source>
        <dbReference type="SAM" id="SignalP"/>
    </source>
</evidence>
<proteinExistence type="predicted"/>
<dbReference type="AlphaFoldDB" id="A0A956RQ22"/>
<gene>
    <name evidence="2" type="ORF">KC729_13945</name>
</gene>
<feature type="chain" id="PRO_5038068513" evidence="1">
    <location>
        <begin position="18"/>
        <end position="204"/>
    </location>
</feature>